<name>A0ABT5TAK0_9RHOB</name>
<reference evidence="1" key="1">
    <citation type="submission" date="2023-02" db="EMBL/GenBank/DDBJ databases">
        <title>Description of Roseinatronobacter alkalisoli sp. nov., an alkaliphilic bacerium isolated from soda soil.</title>
        <authorList>
            <person name="Wei W."/>
        </authorList>
    </citation>
    <scope>NUCLEOTIDE SEQUENCE</scope>
    <source>
        <strain evidence="1">HJB301</strain>
    </source>
</reference>
<keyword evidence="2" id="KW-1185">Reference proteome</keyword>
<proteinExistence type="predicted"/>
<dbReference type="InterPro" id="IPR021466">
    <property type="entry name" value="Put_rhamnosyl_transferase"/>
</dbReference>
<accession>A0ABT5TAK0</accession>
<evidence type="ECO:0000313" key="2">
    <source>
        <dbReference type="Proteomes" id="UP001431784"/>
    </source>
</evidence>
<evidence type="ECO:0000313" key="1">
    <source>
        <dbReference type="EMBL" id="MDD7972143.1"/>
    </source>
</evidence>
<dbReference type="Pfam" id="PF11316">
    <property type="entry name" value="Rhamno_transf"/>
    <property type="match status" value="1"/>
</dbReference>
<protein>
    <submittedName>
        <fullName evidence="1">Glycosyltransferase</fullName>
    </submittedName>
</protein>
<dbReference type="Proteomes" id="UP001431784">
    <property type="component" value="Unassembled WGS sequence"/>
</dbReference>
<dbReference type="EMBL" id="JAQZSM010000012">
    <property type="protein sequence ID" value="MDD7972143.1"/>
    <property type="molecule type" value="Genomic_DNA"/>
</dbReference>
<gene>
    <name evidence="1" type="ORF">PUT78_13635</name>
</gene>
<organism evidence="1 2">
    <name type="scientific">Roseinatronobacter alkalisoli</name>
    <dbReference type="NCBI Taxonomy" id="3028235"/>
    <lineage>
        <taxon>Bacteria</taxon>
        <taxon>Pseudomonadati</taxon>
        <taxon>Pseudomonadota</taxon>
        <taxon>Alphaproteobacteria</taxon>
        <taxon>Rhodobacterales</taxon>
        <taxon>Paracoccaceae</taxon>
        <taxon>Roseinatronobacter</taxon>
    </lineage>
</organism>
<sequence>MPPDVKPQIIVVIRFSYVALSGFRLSRNGEQDVRALLYASDRLERRFRMFEALTLPSLLAQTDPDFTTAVLVGADFPHPWKKRLEALLRPLADARIISLPPLSNFKATKKALDRCTSSKASHVVSMRLDDDDAISNDCIAETRRTIPPLLQISGAENPAIIAFNCGLFLEQRAAGNTLYGVNEKTPLGIGMSMVAPRGARPTIFSTDHRMVHTRWNCFTDGMTPRFIRTVHADNDSSGFMSGTRVEHSDDELDAILAQRFPFSRQALMTLGS</sequence>
<dbReference type="RefSeq" id="WP_274352815.1">
    <property type="nucleotide sequence ID" value="NZ_JAQZSM010000012.1"/>
</dbReference>
<comment type="caution">
    <text evidence="1">The sequence shown here is derived from an EMBL/GenBank/DDBJ whole genome shotgun (WGS) entry which is preliminary data.</text>
</comment>